<protein>
    <submittedName>
        <fullName evidence="2">Archaeal AAA-ATPase</fullName>
    </submittedName>
</protein>
<dbReference type="PANTHER" id="PTHR23074:SF83">
    <property type="entry name" value="VACUOLAR PROTEIN SORTING-ASSOCIATED PROTEIN 4A"/>
    <property type="match status" value="1"/>
</dbReference>
<organism evidence="2">
    <name type="scientific">Acidianus two-tailed phage variant 1</name>
    <dbReference type="NCBI Taxonomy" id="1898550"/>
    <lineage>
        <taxon>Viruses</taxon>
        <taxon>Viruses incertae sedis</taxon>
        <taxon>Bicaudaviridae</taxon>
        <taxon>Bicaudavirus</taxon>
        <taxon>Acidianus two-tailed virus</taxon>
    </lineage>
</organism>
<dbReference type="GO" id="GO:0005524">
    <property type="term" value="F:ATP binding"/>
    <property type="evidence" value="ECO:0007669"/>
    <property type="project" value="InterPro"/>
</dbReference>
<evidence type="ECO:0000259" key="1">
    <source>
        <dbReference type="SMART" id="SM00382"/>
    </source>
</evidence>
<dbReference type="GO" id="GO:0016887">
    <property type="term" value="F:ATP hydrolysis activity"/>
    <property type="evidence" value="ECO:0007669"/>
    <property type="project" value="InterPro"/>
</dbReference>
<feature type="domain" description="AAA+ ATPase" evidence="1">
    <location>
        <begin position="97"/>
        <end position="241"/>
    </location>
</feature>
<dbReference type="EMBL" id="KX607102">
    <property type="protein sequence ID" value="AON96530.1"/>
    <property type="molecule type" value="Genomic_DNA"/>
</dbReference>
<evidence type="ECO:0000313" key="2">
    <source>
        <dbReference type="EMBL" id="AON96530.1"/>
    </source>
</evidence>
<proteinExistence type="predicted"/>
<dbReference type="InterPro" id="IPR050304">
    <property type="entry name" value="MT-severing_AAA_ATPase"/>
</dbReference>
<name>A0A1C9EGA6_ATV</name>
<dbReference type="InterPro" id="IPR003593">
    <property type="entry name" value="AAA+_ATPase"/>
</dbReference>
<dbReference type="Proteomes" id="UP000225139">
    <property type="component" value="Segment"/>
</dbReference>
<dbReference type="SMART" id="SM00382">
    <property type="entry name" value="AAA"/>
    <property type="match status" value="1"/>
</dbReference>
<dbReference type="CDD" id="cd19481">
    <property type="entry name" value="RecA-like_protease"/>
    <property type="match status" value="1"/>
</dbReference>
<dbReference type="PANTHER" id="PTHR23074">
    <property type="entry name" value="AAA DOMAIN-CONTAINING"/>
    <property type="match status" value="1"/>
</dbReference>
<sequence>MGGICRKVVLSPTSLFIPTNGDTITADGQEVLFAYPNNCLFVKDLTKVVRNKTIIQEKKYDENHYIIYYDNKELFLPKQIWEPVKSAVNAFIEKGYLDGGILLYGAPGMGKSELAKLISKWLGIGMIQKRADDIMSKYLGESEQNMARLFKEEIPQNLPTIVFMDEVDWLGVRRRFGSTTADTASTTVGQILTVFLQLFQDEVIEKRLPVLFIATTNARLEDLDDAFKRRFPFKIYFTPPSQEMIEYFTDKYIKKTGKDTFVVHGKQLSKKQFVNFIVGTGISIAEFKTLLETQSFDSISSSSTYLRRVIPADIPEKVFDATRVKLNGYISFNCDDFNGRTKFHVASFPWISWAILGSYIMLQCKKPIFELLPTDNLSVEELVSGLKQYEPTFFLMFSSSRDDYRLAILASRLKRERGIDVVFFSEDNKLFPESVMLTPYYDISNISFVNEEEKKQLIDTVIHFYGVEAKPDELNILISSRIKGGNSTSDFLNSLQTYILAKSKITDTEKVKDVVKLY</sequence>
<dbReference type="InterPro" id="IPR027417">
    <property type="entry name" value="P-loop_NTPase"/>
</dbReference>
<dbReference type="InterPro" id="IPR003959">
    <property type="entry name" value="ATPase_AAA_core"/>
</dbReference>
<dbReference type="Pfam" id="PF00004">
    <property type="entry name" value="AAA"/>
    <property type="match status" value="1"/>
</dbReference>
<dbReference type="Gene3D" id="3.40.50.300">
    <property type="entry name" value="P-loop containing nucleotide triphosphate hydrolases"/>
    <property type="match status" value="1"/>
</dbReference>
<reference evidence="2" key="1">
    <citation type="submission" date="2016-07" db="EMBL/GenBank/DDBJ databases">
        <authorList>
            <person name="Vestergaard G."/>
            <person name="Garrett R.A."/>
        </authorList>
    </citation>
    <scope>NUCLEOTIDE SEQUENCE [LARGE SCALE GENOMIC DNA]</scope>
    <source>
        <strain evidence="2">ATV.v1</strain>
    </source>
</reference>
<dbReference type="SUPFAM" id="SSF52540">
    <property type="entry name" value="P-loop containing nucleoside triphosphate hydrolases"/>
    <property type="match status" value="1"/>
</dbReference>
<accession>A0A1C9EGA6</accession>